<evidence type="ECO:0000256" key="1">
    <source>
        <dbReference type="SAM" id="SignalP"/>
    </source>
</evidence>
<evidence type="ECO:0000313" key="3">
    <source>
        <dbReference type="Proteomes" id="UP000095576"/>
    </source>
</evidence>
<sequence>MGKKIFTILFATMMVIAICSSCGNDDETKNDIRTGEEQVDQLIDQLILNIAQMCVDKKNGEFYLPVSSKDEAYRFCESLTGEKWDGKNRTVTLADAYGTVMLKAGSVEGLYGTVIFRDVRHLDDMTLHLADPEYIKNDNYGIDQFVNISVIGTCTNPKCKYVYTKNAAGVGYMPSGYKCDKCGSKLNVTTSWGGR</sequence>
<reference evidence="2 3" key="1">
    <citation type="submission" date="2015-09" db="EMBL/GenBank/DDBJ databases">
        <authorList>
            <consortium name="Pathogen Informatics"/>
        </authorList>
    </citation>
    <scope>NUCLEOTIDE SEQUENCE [LARGE SCALE GENOMIC DNA]</scope>
    <source>
        <strain evidence="2 3">2789STDY5834899</strain>
    </source>
</reference>
<evidence type="ECO:0008006" key="4">
    <source>
        <dbReference type="Google" id="ProtNLM"/>
    </source>
</evidence>
<dbReference type="RefSeq" id="WP_055300107.1">
    <property type="nucleotide sequence ID" value="NZ_CZAP01000008.1"/>
</dbReference>
<name>A0A174PDS6_BACT4</name>
<proteinExistence type="predicted"/>
<organism evidence="2 3">
    <name type="scientific">Bacteroides thetaiotaomicron</name>
    <dbReference type="NCBI Taxonomy" id="818"/>
    <lineage>
        <taxon>Bacteria</taxon>
        <taxon>Pseudomonadati</taxon>
        <taxon>Bacteroidota</taxon>
        <taxon>Bacteroidia</taxon>
        <taxon>Bacteroidales</taxon>
        <taxon>Bacteroidaceae</taxon>
        <taxon>Bacteroides</taxon>
    </lineage>
</organism>
<feature type="signal peptide" evidence="1">
    <location>
        <begin position="1"/>
        <end position="24"/>
    </location>
</feature>
<feature type="chain" id="PRO_5008029932" description="Lipoprotein" evidence="1">
    <location>
        <begin position="25"/>
        <end position="195"/>
    </location>
</feature>
<dbReference type="Proteomes" id="UP000095576">
    <property type="component" value="Unassembled WGS sequence"/>
</dbReference>
<dbReference type="AlphaFoldDB" id="A0A174PDS6"/>
<accession>A0A174PDS6</accession>
<evidence type="ECO:0000313" key="2">
    <source>
        <dbReference type="EMBL" id="CUP56970.1"/>
    </source>
</evidence>
<gene>
    <name evidence="2" type="ORF">ERS852511_02520</name>
</gene>
<protein>
    <recommendedName>
        <fullName evidence="4">Lipoprotein</fullName>
    </recommendedName>
</protein>
<keyword evidence="1" id="KW-0732">Signal</keyword>
<dbReference type="EMBL" id="CZAP01000008">
    <property type="protein sequence ID" value="CUP56970.1"/>
    <property type="molecule type" value="Genomic_DNA"/>
</dbReference>